<feature type="region of interest" description="Disordered" evidence="1">
    <location>
        <begin position="94"/>
        <end position="213"/>
    </location>
</feature>
<feature type="compositionally biased region" description="Low complexity" evidence="1">
    <location>
        <begin position="97"/>
        <end position="112"/>
    </location>
</feature>
<feature type="compositionally biased region" description="Polar residues" evidence="1">
    <location>
        <begin position="113"/>
        <end position="136"/>
    </location>
</feature>
<gene>
    <name evidence="2" type="ORF">Cfor_04566</name>
</gene>
<sequence length="371" mass="39920">MPVEVAEIRQRRSAIPGRAMMFHGYFGSGGHHPYHNPAASHHGYDTHRNGPYDPQGSMTAFAAGNTISTGSSYYGGGGSGGGLNCRNCDRAKTPFSGNGNKRNGNGPSNGNGPHQQDTPSDIPTTNNKPVNGQGQEQKPVWNQDVGYPNSNGNGDYAGDQAAAEEAPKGDTLPSASPTIPVDSEGSKKGPAADDAEEEEEEEEPSFFSHGKGRGKGRGPYYNSYFPMVFGFYPGFGGGRHGNREDGNPYNPGTATAIANSFSTGRGAVATSHATAYGGPHFVPSGYRRNGGTFLTVTSNNLYKCLLRLTDREDVPTDTAIQNSKTWLSVRRITERQYGGYQQKKKNTKHERTQNLKSPLEDLFFTFSHSRN</sequence>
<comment type="caution">
    <text evidence="2">The sequence shown here is derived from an EMBL/GenBank/DDBJ whole genome shotgun (WGS) entry which is preliminary data.</text>
</comment>
<feature type="compositionally biased region" description="Acidic residues" evidence="1">
    <location>
        <begin position="193"/>
        <end position="204"/>
    </location>
</feature>
<keyword evidence="3" id="KW-1185">Reference proteome</keyword>
<protein>
    <submittedName>
        <fullName evidence="2">Uncharacterized protein</fullName>
    </submittedName>
</protein>
<name>A0A6L2PTY0_COPFO</name>
<dbReference type="OrthoDB" id="6627608at2759"/>
<reference evidence="3" key="1">
    <citation type="submission" date="2020-01" db="EMBL/GenBank/DDBJ databases">
        <title>Draft genome sequence of the Termite Coptotermes fromosanus.</title>
        <authorList>
            <person name="Itakura S."/>
            <person name="Yosikawa Y."/>
            <person name="Umezawa K."/>
        </authorList>
    </citation>
    <scope>NUCLEOTIDE SEQUENCE [LARGE SCALE GENOMIC DNA]</scope>
</reference>
<dbReference type="InParanoid" id="A0A6L2PTY0"/>
<organism evidence="2 3">
    <name type="scientific">Coptotermes formosanus</name>
    <name type="common">Formosan subterranean termite</name>
    <dbReference type="NCBI Taxonomy" id="36987"/>
    <lineage>
        <taxon>Eukaryota</taxon>
        <taxon>Metazoa</taxon>
        <taxon>Ecdysozoa</taxon>
        <taxon>Arthropoda</taxon>
        <taxon>Hexapoda</taxon>
        <taxon>Insecta</taxon>
        <taxon>Pterygota</taxon>
        <taxon>Neoptera</taxon>
        <taxon>Polyneoptera</taxon>
        <taxon>Dictyoptera</taxon>
        <taxon>Blattodea</taxon>
        <taxon>Blattoidea</taxon>
        <taxon>Termitoidae</taxon>
        <taxon>Rhinotermitidae</taxon>
        <taxon>Coptotermes</taxon>
    </lineage>
</organism>
<proteinExistence type="predicted"/>
<evidence type="ECO:0000313" key="2">
    <source>
        <dbReference type="EMBL" id="GFG35694.1"/>
    </source>
</evidence>
<evidence type="ECO:0000256" key="1">
    <source>
        <dbReference type="SAM" id="MobiDB-lite"/>
    </source>
</evidence>
<dbReference type="AlphaFoldDB" id="A0A6L2PTY0"/>
<accession>A0A6L2PTY0</accession>
<dbReference type="EMBL" id="BLKM01000566">
    <property type="protein sequence ID" value="GFG35694.1"/>
    <property type="molecule type" value="Genomic_DNA"/>
</dbReference>
<dbReference type="Proteomes" id="UP000502823">
    <property type="component" value="Unassembled WGS sequence"/>
</dbReference>
<evidence type="ECO:0000313" key="3">
    <source>
        <dbReference type="Proteomes" id="UP000502823"/>
    </source>
</evidence>